<feature type="transmembrane region" description="Helical" evidence="5">
    <location>
        <begin position="95"/>
        <end position="118"/>
    </location>
</feature>
<comment type="subcellular location">
    <subcellularLocation>
        <location evidence="1">Membrane</location>
        <topology evidence="1">Multi-pass membrane protein</topology>
    </subcellularLocation>
</comment>
<feature type="transmembrane region" description="Helical" evidence="5">
    <location>
        <begin position="124"/>
        <end position="148"/>
    </location>
</feature>
<evidence type="ECO:0000313" key="7">
    <source>
        <dbReference type="Proteomes" id="UP000305282"/>
    </source>
</evidence>
<feature type="transmembrane region" description="Helical" evidence="5">
    <location>
        <begin position="308"/>
        <end position="333"/>
    </location>
</feature>
<feature type="transmembrane region" description="Helical" evidence="5">
    <location>
        <begin position="458"/>
        <end position="476"/>
    </location>
</feature>
<dbReference type="Gene3D" id="1.20.1740.10">
    <property type="entry name" value="Amino acid/polyamine transporter I"/>
    <property type="match status" value="1"/>
</dbReference>
<feature type="transmembrane region" description="Helical" evidence="5">
    <location>
        <begin position="35"/>
        <end position="65"/>
    </location>
</feature>
<evidence type="ECO:0000256" key="3">
    <source>
        <dbReference type="ARBA" id="ARBA00022989"/>
    </source>
</evidence>
<dbReference type="GO" id="GO:0022857">
    <property type="term" value="F:transmembrane transporter activity"/>
    <property type="evidence" value="ECO:0007669"/>
    <property type="project" value="InterPro"/>
</dbReference>
<feature type="transmembrane region" description="Helical" evidence="5">
    <location>
        <begin position="354"/>
        <end position="374"/>
    </location>
</feature>
<dbReference type="PANTHER" id="PTHR47704">
    <property type="entry name" value="POTASSIUM TRANSPORTER KIMA"/>
    <property type="match status" value="1"/>
</dbReference>
<dbReference type="PANTHER" id="PTHR47704:SF1">
    <property type="entry name" value="POTASSIUM TRANSPORTER KIMA"/>
    <property type="match status" value="1"/>
</dbReference>
<accession>A0A4V3Z7Q2</accession>
<dbReference type="RefSeq" id="WP_136448033.1">
    <property type="nucleotide sequence ID" value="NZ_SSXH01000218.1"/>
</dbReference>
<feature type="transmembrane region" description="Helical" evidence="5">
    <location>
        <begin position="160"/>
        <end position="181"/>
    </location>
</feature>
<dbReference type="GO" id="GO:0016020">
    <property type="term" value="C:membrane"/>
    <property type="evidence" value="ECO:0007669"/>
    <property type="project" value="UniProtKB-SubCell"/>
</dbReference>
<comment type="caution">
    <text evidence="6">The sequence shown here is derived from an EMBL/GenBank/DDBJ whole genome shotgun (WGS) entry which is preliminary data.</text>
</comment>
<evidence type="ECO:0000256" key="2">
    <source>
        <dbReference type="ARBA" id="ARBA00022692"/>
    </source>
</evidence>
<keyword evidence="4 5" id="KW-0472">Membrane</keyword>
<dbReference type="EMBL" id="SSXH01000218">
    <property type="protein sequence ID" value="THJ74569.1"/>
    <property type="molecule type" value="Genomic_DNA"/>
</dbReference>
<proteinExistence type="predicted"/>
<dbReference type="InterPro" id="IPR002293">
    <property type="entry name" value="AA/rel_permease1"/>
</dbReference>
<dbReference type="OrthoDB" id="9759676at2"/>
<protein>
    <submittedName>
        <fullName evidence="6">APC family permease</fullName>
    </submittedName>
</protein>
<reference evidence="6 7" key="1">
    <citation type="submission" date="2019-04" db="EMBL/GenBank/DDBJ databases">
        <title>Draft genome sequences for three unisolated Alnus-infective Frankia Sp+ strains, AgTrS, AiOr and AvVan, the first sequenced Frankia strains able to sporulate in-planta.</title>
        <authorList>
            <person name="Bethencourt L."/>
            <person name="Vautrin F."/>
            <person name="Taib N."/>
            <person name="Dubost A."/>
            <person name="Castro-Garcia L."/>
            <person name="Imbaud O."/>
            <person name="Abrouk D."/>
            <person name="Fournier P."/>
            <person name="Briolay J."/>
            <person name="Nguyen A."/>
            <person name="Normand P."/>
            <person name="Fernandez M.P."/>
            <person name="Brochier-Armanet C."/>
            <person name="Herrera-Belaroussi A."/>
        </authorList>
    </citation>
    <scope>NUCLEOTIDE SEQUENCE [LARGE SCALE GENOMIC DNA]</scope>
    <source>
        <strain evidence="6 7">AvVan</strain>
    </source>
</reference>
<evidence type="ECO:0000256" key="1">
    <source>
        <dbReference type="ARBA" id="ARBA00004141"/>
    </source>
</evidence>
<evidence type="ECO:0000256" key="5">
    <source>
        <dbReference type="SAM" id="Phobius"/>
    </source>
</evidence>
<feature type="transmembrane region" description="Helical" evidence="5">
    <location>
        <begin position="245"/>
        <end position="269"/>
    </location>
</feature>
<dbReference type="InterPro" id="IPR053153">
    <property type="entry name" value="APC_K+_Transporter"/>
</dbReference>
<name>A0A4V3Z7Q2_9ACTN</name>
<evidence type="ECO:0000256" key="4">
    <source>
        <dbReference type="ARBA" id="ARBA00023136"/>
    </source>
</evidence>
<sequence length="652" mass="69574">MRSERLAETELPKWLALPVFCSDPLSSVAYATESILVALAVGGLALYHTTPYVAAGVALTLLVVVTSYRQTVHAYPNGGGAYVVASENLGRTAGLAAASALLVDYVLTVAVSVGVGVGVGVGNIISAASGLAGDALPISLGFVALLMLMNLRGLRESGRIFAIPTYGFVVGIYVMFAWAAYKGIAGQPMRAETAGYRLRESSGTTGVLAVLLILRAFANGCTALTGVEAISNGVPAFRRPKSRNAAATLAAMAALAITMFVGITILALVSHVHMAENSADYIGLPPGTQVPTAISQIGAAVFGRTFFFYWNTVFTAGILILAANTAFNGFPALASILARDRFLPRQLYNRGDRLVFSNGVVLLAAAAGLLLIVFDASTQSLIHLYIVGVFVSFTLSQAGMVRHWQRELTATGGAAGVGGSVGQAARRRIRRSQAINAVGATVTALVLVIVLASKFLEGAWIVVVAMPLLFALMRGIRRHYDRLAEALRVPAAVQLTRPSRNHVIVLVSRLHLPTVRALSYARALAPSDLEAVTVAVSREEAQTLLEDWERHGVEIPLRILDSPFREITRPVLQHVRSLRRSGPRDIVTVVIPEYVVSHWWQHVLHNQSALRIKARLLFQPGVVVISVPWPIDRPPVDVAAPAPAVRHPPPRP</sequence>
<organism evidence="6 7">
    <name type="scientific">Candidatus Frankia alpina</name>
    <dbReference type="NCBI Taxonomy" id="2699483"/>
    <lineage>
        <taxon>Bacteria</taxon>
        <taxon>Bacillati</taxon>
        <taxon>Actinomycetota</taxon>
        <taxon>Actinomycetes</taxon>
        <taxon>Frankiales</taxon>
        <taxon>Frankiaceae</taxon>
        <taxon>Frankia</taxon>
    </lineage>
</organism>
<feature type="transmembrane region" description="Helical" evidence="5">
    <location>
        <begin position="434"/>
        <end position="452"/>
    </location>
</feature>
<dbReference type="AlphaFoldDB" id="A0A4V3Z7Q2"/>
<dbReference type="Pfam" id="PF13520">
    <property type="entry name" value="AA_permease_2"/>
    <property type="match status" value="1"/>
</dbReference>
<dbReference type="Proteomes" id="UP000305282">
    <property type="component" value="Unassembled WGS sequence"/>
</dbReference>
<keyword evidence="7" id="KW-1185">Reference proteome</keyword>
<feature type="transmembrane region" description="Helical" evidence="5">
    <location>
        <begin position="380"/>
        <end position="401"/>
    </location>
</feature>
<evidence type="ECO:0000313" key="6">
    <source>
        <dbReference type="EMBL" id="THJ74569.1"/>
    </source>
</evidence>
<gene>
    <name evidence="6" type="ORF">E7Y31_10710</name>
</gene>
<keyword evidence="2 5" id="KW-0812">Transmembrane</keyword>
<keyword evidence="3 5" id="KW-1133">Transmembrane helix</keyword>